<accession>J3NDS3</accession>
<proteinExistence type="predicted"/>
<reference evidence="1" key="1">
    <citation type="journal article" date="2013" name="Nat. Commun.">
        <title>Whole-genome sequencing of Oryza brachyantha reveals mechanisms underlying Oryza genome evolution.</title>
        <authorList>
            <person name="Chen J."/>
            <person name="Huang Q."/>
            <person name="Gao D."/>
            <person name="Wang J."/>
            <person name="Lang Y."/>
            <person name="Liu T."/>
            <person name="Li B."/>
            <person name="Bai Z."/>
            <person name="Luis Goicoechea J."/>
            <person name="Liang C."/>
            <person name="Chen C."/>
            <person name="Zhang W."/>
            <person name="Sun S."/>
            <person name="Liao Y."/>
            <person name="Zhang X."/>
            <person name="Yang L."/>
            <person name="Song C."/>
            <person name="Wang M."/>
            <person name="Shi J."/>
            <person name="Liu G."/>
            <person name="Liu J."/>
            <person name="Zhou H."/>
            <person name="Zhou W."/>
            <person name="Yu Q."/>
            <person name="An N."/>
            <person name="Chen Y."/>
            <person name="Cai Q."/>
            <person name="Wang B."/>
            <person name="Liu B."/>
            <person name="Min J."/>
            <person name="Huang Y."/>
            <person name="Wu H."/>
            <person name="Li Z."/>
            <person name="Zhang Y."/>
            <person name="Yin Y."/>
            <person name="Song W."/>
            <person name="Jiang J."/>
            <person name="Jackson S.A."/>
            <person name="Wing R.A."/>
            <person name="Wang J."/>
            <person name="Chen M."/>
        </authorList>
    </citation>
    <scope>NUCLEOTIDE SEQUENCE [LARGE SCALE GENOMIC DNA]</scope>
    <source>
        <strain evidence="1">cv. IRGC 101232</strain>
    </source>
</reference>
<organism evidence="1">
    <name type="scientific">Oryza brachyantha</name>
    <name type="common">malo sina</name>
    <dbReference type="NCBI Taxonomy" id="4533"/>
    <lineage>
        <taxon>Eukaryota</taxon>
        <taxon>Viridiplantae</taxon>
        <taxon>Streptophyta</taxon>
        <taxon>Embryophyta</taxon>
        <taxon>Tracheophyta</taxon>
        <taxon>Spermatophyta</taxon>
        <taxon>Magnoliopsida</taxon>
        <taxon>Liliopsida</taxon>
        <taxon>Poales</taxon>
        <taxon>Poaceae</taxon>
        <taxon>BOP clade</taxon>
        <taxon>Oryzoideae</taxon>
        <taxon>Oryzeae</taxon>
        <taxon>Oryzinae</taxon>
        <taxon>Oryza</taxon>
    </lineage>
</organism>
<dbReference type="EnsemblPlants" id="OB12G21310.1">
    <property type="protein sequence ID" value="OB12G21310.1"/>
    <property type="gene ID" value="OB12G21310"/>
</dbReference>
<keyword evidence="2" id="KW-1185">Reference proteome</keyword>
<reference evidence="1" key="2">
    <citation type="submission" date="2013-04" db="UniProtKB">
        <authorList>
            <consortium name="EnsemblPlants"/>
        </authorList>
    </citation>
    <scope>IDENTIFICATION</scope>
</reference>
<protein>
    <submittedName>
        <fullName evidence="1">Uncharacterized protein</fullName>
    </submittedName>
</protein>
<dbReference type="Gramene" id="OB12G21310.1">
    <property type="protein sequence ID" value="OB12G21310.1"/>
    <property type="gene ID" value="OB12G21310"/>
</dbReference>
<evidence type="ECO:0000313" key="2">
    <source>
        <dbReference type="Proteomes" id="UP000006038"/>
    </source>
</evidence>
<sequence length="79" mass="8531">MSVNLAFFSSEKNVLVWLAVPTSAAASAASPHTTHRSATSATFTLLSNPIHQRSNVDVGARDRWMDGWSWAMAPSMAIL</sequence>
<evidence type="ECO:0000313" key="1">
    <source>
        <dbReference type="EnsemblPlants" id="OB12G21310.1"/>
    </source>
</evidence>
<name>J3NDS3_ORYBR</name>
<dbReference type="HOGENOM" id="CLU_2609851_0_0_1"/>
<dbReference type="AlphaFoldDB" id="J3NDS3"/>
<dbReference type="Proteomes" id="UP000006038">
    <property type="component" value="Chromosome 12"/>
</dbReference>